<keyword evidence="5" id="KW-1185">Reference proteome</keyword>
<evidence type="ECO:0000256" key="1">
    <source>
        <dbReference type="SAM" id="MobiDB-lite"/>
    </source>
</evidence>
<dbReference type="GO" id="GO:0043130">
    <property type="term" value="F:ubiquitin binding"/>
    <property type="evidence" value="ECO:0007669"/>
    <property type="project" value="InterPro"/>
</dbReference>
<evidence type="ECO:0000313" key="4">
    <source>
        <dbReference type="EMBL" id="MBB3204371.1"/>
    </source>
</evidence>
<gene>
    <name evidence="4" type="ORF">FHS27_000135</name>
</gene>
<feature type="chain" id="PRO_5031281274" description="SLA1 homology domain-containing protein" evidence="2">
    <location>
        <begin position="32"/>
        <end position="417"/>
    </location>
</feature>
<feature type="domain" description="SLA1 homology" evidence="3">
    <location>
        <begin position="28"/>
        <end position="75"/>
    </location>
</feature>
<dbReference type="EMBL" id="JACHXU010000001">
    <property type="protein sequence ID" value="MBB3204371.1"/>
    <property type="molecule type" value="Genomic_DNA"/>
</dbReference>
<reference evidence="4 5" key="1">
    <citation type="submission" date="2020-08" db="EMBL/GenBank/DDBJ databases">
        <title>Genomic Encyclopedia of Type Strains, Phase III (KMG-III): the genomes of soil and plant-associated and newly described type strains.</title>
        <authorList>
            <person name="Whitman W."/>
        </authorList>
    </citation>
    <scope>NUCLEOTIDE SEQUENCE [LARGE SCALE GENOMIC DNA]</scope>
    <source>
        <strain evidence="4 5">CECT 8075</strain>
    </source>
</reference>
<sequence>MKTFSPRHLLRVWAMTLPAVAGLCLASPASAEKWSDTTGNFEIEAEYVRVDGRSVVLRKADGSSISVPINRLSEKSRTRAKQLFDLSRTSNSGTTTNSQAPSTEYQPDNDFANIVAPTPPDIGRMDAFPQNPNLQQQFDYVKTQVMSGHLEVFWYCLPNDLRTQLDSPEVRDVFRPTLRSYAEQNEPMEKITMKLLEVLTTQKDYVLGSSMLATLPPGAKPMLQQGYDPAVGLMYEWMSLSNGLTSIPDTTFTQLVNYHLPRLGAHAKELLPILPPGMLDNQLNQIVVDQTSATEGTITIPKQDGGTETLSMTLHQERWLPSAFVETLIANQDNLLQQAKDSVNKFEVVISPANQARTTEMLNNISGPINTTLDSLLAASSQQEFGQTLMGMMQQAMTIFAGMGDPNLMPAAQAAGF</sequence>
<comment type="caution">
    <text evidence="4">The sequence shown here is derived from an EMBL/GenBank/DDBJ whole genome shotgun (WGS) entry which is preliminary data.</text>
</comment>
<dbReference type="Pfam" id="PF03983">
    <property type="entry name" value="SHD1"/>
    <property type="match status" value="1"/>
</dbReference>
<feature type="signal peptide" evidence="2">
    <location>
        <begin position="1"/>
        <end position="31"/>
    </location>
</feature>
<dbReference type="InterPro" id="IPR007131">
    <property type="entry name" value="SHD1"/>
</dbReference>
<evidence type="ECO:0000256" key="2">
    <source>
        <dbReference type="SAM" id="SignalP"/>
    </source>
</evidence>
<evidence type="ECO:0000313" key="5">
    <source>
        <dbReference type="Proteomes" id="UP000536179"/>
    </source>
</evidence>
<proteinExistence type="predicted"/>
<organism evidence="4 5">
    <name type="scientific">Aporhodopirellula rubra</name>
    <dbReference type="NCBI Taxonomy" id="980271"/>
    <lineage>
        <taxon>Bacteria</taxon>
        <taxon>Pseudomonadati</taxon>
        <taxon>Planctomycetota</taxon>
        <taxon>Planctomycetia</taxon>
        <taxon>Pirellulales</taxon>
        <taxon>Pirellulaceae</taxon>
        <taxon>Aporhodopirellula</taxon>
    </lineage>
</organism>
<evidence type="ECO:0000259" key="3">
    <source>
        <dbReference type="Pfam" id="PF03983"/>
    </source>
</evidence>
<dbReference type="Gene3D" id="2.30.30.700">
    <property type="entry name" value="SLA1 homology domain 1"/>
    <property type="match status" value="1"/>
</dbReference>
<name>A0A7W5DTQ1_9BACT</name>
<dbReference type="GO" id="GO:0030674">
    <property type="term" value="F:protein-macromolecule adaptor activity"/>
    <property type="evidence" value="ECO:0007669"/>
    <property type="project" value="InterPro"/>
</dbReference>
<accession>A0A7W5DTQ1</accession>
<feature type="compositionally biased region" description="Low complexity" evidence="1">
    <location>
        <begin position="87"/>
        <end position="98"/>
    </location>
</feature>
<dbReference type="AlphaFoldDB" id="A0A7W5DTQ1"/>
<keyword evidence="2" id="KW-0732">Signal</keyword>
<dbReference type="Proteomes" id="UP000536179">
    <property type="component" value="Unassembled WGS sequence"/>
</dbReference>
<protein>
    <recommendedName>
        <fullName evidence="3">SLA1 homology domain-containing protein</fullName>
    </recommendedName>
</protein>
<dbReference type="RefSeq" id="WP_246418956.1">
    <property type="nucleotide sequence ID" value="NZ_JACHXU010000001.1"/>
</dbReference>
<dbReference type="GO" id="GO:0008092">
    <property type="term" value="F:cytoskeletal protein binding"/>
    <property type="evidence" value="ECO:0007669"/>
    <property type="project" value="InterPro"/>
</dbReference>
<dbReference type="GO" id="GO:0042802">
    <property type="term" value="F:identical protein binding"/>
    <property type="evidence" value="ECO:0007669"/>
    <property type="project" value="InterPro"/>
</dbReference>
<feature type="region of interest" description="Disordered" evidence="1">
    <location>
        <begin position="86"/>
        <end position="110"/>
    </location>
</feature>